<feature type="region of interest" description="Disordered" evidence="3">
    <location>
        <begin position="89"/>
        <end position="116"/>
    </location>
</feature>
<dbReference type="InterPro" id="IPR001811">
    <property type="entry name" value="Chemokine_IL8-like_dom"/>
</dbReference>
<dbReference type="GO" id="GO:0006952">
    <property type="term" value="P:defense response"/>
    <property type="evidence" value="ECO:0007669"/>
    <property type="project" value="InterPro"/>
</dbReference>
<dbReference type="PRINTS" id="PR00436">
    <property type="entry name" value="INTERLEUKIN8"/>
</dbReference>
<dbReference type="PRINTS" id="PR00437">
    <property type="entry name" value="SMALLCYTKCXC"/>
</dbReference>
<evidence type="ECO:0000313" key="7">
    <source>
        <dbReference type="Proteomes" id="UP001488805"/>
    </source>
</evidence>
<dbReference type="Proteomes" id="UP001488805">
    <property type="component" value="Unassembled WGS sequence"/>
</dbReference>
<feature type="domain" description="Chemokine interleukin-8-like" evidence="5">
    <location>
        <begin position="22"/>
        <end position="82"/>
    </location>
</feature>
<dbReference type="InterPro" id="IPR033899">
    <property type="entry name" value="CXC_Chemokine_domain"/>
</dbReference>
<protein>
    <recommendedName>
        <fullName evidence="5">Chemokine interleukin-8-like domain-containing protein</fullName>
    </recommendedName>
</protein>
<gene>
    <name evidence="6" type="ORF">VZT92_017240</name>
</gene>
<keyword evidence="7" id="KW-1185">Reference proteome</keyword>
<comment type="similarity">
    <text evidence="1">Belongs to the intercrine alpha (chemokine CxC) family.</text>
</comment>
<dbReference type="Gene3D" id="2.40.50.40">
    <property type="match status" value="1"/>
</dbReference>
<dbReference type="InterPro" id="IPR036048">
    <property type="entry name" value="Interleukin_8-like_sf"/>
</dbReference>
<keyword evidence="2" id="KW-0202">Cytokine</keyword>
<dbReference type="AlphaFoldDB" id="A0AAW1ER50"/>
<organism evidence="6 7">
    <name type="scientific">Zoarces viviparus</name>
    <name type="common">Viviparous eelpout</name>
    <name type="synonym">Blennius viviparus</name>
    <dbReference type="NCBI Taxonomy" id="48416"/>
    <lineage>
        <taxon>Eukaryota</taxon>
        <taxon>Metazoa</taxon>
        <taxon>Chordata</taxon>
        <taxon>Craniata</taxon>
        <taxon>Vertebrata</taxon>
        <taxon>Euteleostomi</taxon>
        <taxon>Actinopterygii</taxon>
        <taxon>Neopterygii</taxon>
        <taxon>Teleostei</taxon>
        <taxon>Neoteleostei</taxon>
        <taxon>Acanthomorphata</taxon>
        <taxon>Eupercaria</taxon>
        <taxon>Perciformes</taxon>
        <taxon>Cottioidei</taxon>
        <taxon>Zoarcales</taxon>
        <taxon>Zoarcidae</taxon>
        <taxon>Zoarcinae</taxon>
        <taxon>Zoarces</taxon>
    </lineage>
</organism>
<dbReference type="GO" id="GO:0006955">
    <property type="term" value="P:immune response"/>
    <property type="evidence" value="ECO:0007669"/>
    <property type="project" value="InterPro"/>
</dbReference>
<dbReference type="GO" id="GO:0008009">
    <property type="term" value="F:chemokine activity"/>
    <property type="evidence" value="ECO:0007669"/>
    <property type="project" value="InterPro"/>
</dbReference>
<dbReference type="GO" id="GO:0005615">
    <property type="term" value="C:extracellular space"/>
    <property type="evidence" value="ECO:0007669"/>
    <property type="project" value="UniProtKB-KW"/>
</dbReference>
<dbReference type="Pfam" id="PF00048">
    <property type="entry name" value="IL8"/>
    <property type="match status" value="1"/>
</dbReference>
<sequence>MNTAIRCTILLACIAICTSKSILKCRCVKTSQAVLPALIARVEVYEPRPYCSKKEVIVILKDGTSGCLNPNGEFAQLILQAKQKQRALRAHKMRATSRKSSSTSAPALAKVAPTSS</sequence>
<dbReference type="CDD" id="cd00273">
    <property type="entry name" value="Chemokine_CXC"/>
    <property type="match status" value="1"/>
</dbReference>
<feature type="signal peptide" evidence="4">
    <location>
        <begin position="1"/>
        <end position="19"/>
    </location>
</feature>
<accession>A0AAW1ER50</accession>
<feature type="chain" id="PRO_5043553379" description="Chemokine interleukin-8-like domain-containing protein" evidence="4">
    <location>
        <begin position="20"/>
        <end position="116"/>
    </location>
</feature>
<dbReference type="EMBL" id="JBCEZU010000145">
    <property type="protein sequence ID" value="KAK9524876.1"/>
    <property type="molecule type" value="Genomic_DNA"/>
</dbReference>
<dbReference type="InterPro" id="IPR001089">
    <property type="entry name" value="Chemokine_CXC"/>
</dbReference>
<comment type="caution">
    <text evidence="6">The sequence shown here is derived from an EMBL/GenBank/DDBJ whole genome shotgun (WGS) entry which is preliminary data.</text>
</comment>
<keyword evidence="4" id="KW-0732">Signal</keyword>
<evidence type="ECO:0000256" key="1">
    <source>
        <dbReference type="ARBA" id="ARBA00010665"/>
    </source>
</evidence>
<evidence type="ECO:0000313" key="6">
    <source>
        <dbReference type="EMBL" id="KAK9524876.1"/>
    </source>
</evidence>
<evidence type="ECO:0000256" key="4">
    <source>
        <dbReference type="SAM" id="SignalP"/>
    </source>
</evidence>
<name>A0AAW1ER50_ZOAVI</name>
<evidence type="ECO:0000259" key="5">
    <source>
        <dbReference type="SMART" id="SM00199"/>
    </source>
</evidence>
<reference evidence="6 7" key="1">
    <citation type="journal article" date="2024" name="Genome Biol. Evol.">
        <title>Chromosome-level genome assembly of the viviparous eelpout Zoarces viviparus.</title>
        <authorList>
            <person name="Fuhrmann N."/>
            <person name="Brasseur M.V."/>
            <person name="Bakowski C.E."/>
            <person name="Podsiadlowski L."/>
            <person name="Prost S."/>
            <person name="Krehenwinkel H."/>
            <person name="Mayer C."/>
        </authorList>
    </citation>
    <scope>NUCLEOTIDE SEQUENCE [LARGE SCALE GENOMIC DNA]</scope>
    <source>
        <strain evidence="6">NO-MEL_2022_Ind0_liver</strain>
    </source>
</reference>
<proteinExistence type="inferred from homology"/>
<evidence type="ECO:0000256" key="3">
    <source>
        <dbReference type="SAM" id="MobiDB-lite"/>
    </source>
</evidence>
<dbReference type="SMART" id="SM00199">
    <property type="entry name" value="SCY"/>
    <property type="match status" value="1"/>
</dbReference>
<dbReference type="SUPFAM" id="SSF54117">
    <property type="entry name" value="Interleukin 8-like chemokines"/>
    <property type="match status" value="1"/>
</dbReference>
<evidence type="ECO:0000256" key="2">
    <source>
        <dbReference type="ARBA" id="ARBA00022514"/>
    </source>
</evidence>